<gene>
    <name evidence="2" type="ORF">SAMN04489712_101794</name>
</gene>
<proteinExistence type="predicted"/>
<keyword evidence="3" id="KW-1185">Reference proteome</keyword>
<accession>A0A1H5TYB0</accession>
<dbReference type="AlphaFoldDB" id="A0A1H5TYB0"/>
<reference evidence="3" key="1">
    <citation type="submission" date="2016-10" db="EMBL/GenBank/DDBJ databases">
        <authorList>
            <person name="Varghese N."/>
            <person name="Submissions S."/>
        </authorList>
    </citation>
    <scope>NUCLEOTIDE SEQUENCE [LARGE SCALE GENOMIC DNA]</scope>
    <source>
        <strain evidence="3">DSM 43163</strain>
    </source>
</reference>
<feature type="region of interest" description="Disordered" evidence="1">
    <location>
        <begin position="78"/>
        <end position="98"/>
    </location>
</feature>
<evidence type="ECO:0000256" key="1">
    <source>
        <dbReference type="SAM" id="MobiDB-lite"/>
    </source>
</evidence>
<name>A0A1H5TYB0_9ACTN</name>
<sequence length="98" mass="10205">MSMKPGIRLWSKVSSVSVVVVRPAAGEVTLTCGGVPMIEHEPQNAAATAEGEGPLLGKRYTDEDSGLQVMCTRGGAGELAADGRPLQMMNPRPLPASD</sequence>
<organism evidence="2 3">
    <name type="scientific">Thermomonospora echinospora</name>
    <dbReference type="NCBI Taxonomy" id="1992"/>
    <lineage>
        <taxon>Bacteria</taxon>
        <taxon>Bacillati</taxon>
        <taxon>Actinomycetota</taxon>
        <taxon>Actinomycetes</taxon>
        <taxon>Streptosporangiales</taxon>
        <taxon>Thermomonosporaceae</taxon>
        <taxon>Thermomonospora</taxon>
    </lineage>
</organism>
<protein>
    <submittedName>
        <fullName evidence="2">Uncharacterized protein</fullName>
    </submittedName>
</protein>
<dbReference type="EMBL" id="FNVO01000001">
    <property type="protein sequence ID" value="SEF67824.1"/>
    <property type="molecule type" value="Genomic_DNA"/>
</dbReference>
<evidence type="ECO:0000313" key="3">
    <source>
        <dbReference type="Proteomes" id="UP000236723"/>
    </source>
</evidence>
<evidence type="ECO:0000313" key="2">
    <source>
        <dbReference type="EMBL" id="SEF67824.1"/>
    </source>
</evidence>
<dbReference type="OrthoDB" id="7478453at2"/>
<dbReference type="Proteomes" id="UP000236723">
    <property type="component" value="Unassembled WGS sequence"/>
</dbReference>